<evidence type="ECO:0000313" key="2">
    <source>
        <dbReference type="EMBL" id="MBE9021119.1"/>
    </source>
</evidence>
<evidence type="ECO:0000256" key="1">
    <source>
        <dbReference type="SAM" id="MobiDB-lite"/>
    </source>
</evidence>
<reference evidence="2" key="1">
    <citation type="submission" date="2020-10" db="EMBL/GenBank/DDBJ databases">
        <authorList>
            <person name="Castelo-Branco R."/>
            <person name="Eusebio N."/>
            <person name="Adriana R."/>
            <person name="Vieira A."/>
            <person name="Brugerolle De Fraissinette N."/>
            <person name="Rezende De Castro R."/>
            <person name="Schneider M.P."/>
            <person name="Vasconcelos V."/>
            <person name="Leao P.N."/>
        </authorList>
    </citation>
    <scope>NUCLEOTIDE SEQUENCE</scope>
    <source>
        <strain evidence="2">LEGE 12446</strain>
    </source>
</reference>
<dbReference type="AlphaFoldDB" id="A0A8J7DDV6"/>
<accession>A0A8J7DDV6</accession>
<dbReference type="EMBL" id="JADEXS010000007">
    <property type="protein sequence ID" value="MBE9021119.1"/>
    <property type="molecule type" value="Genomic_DNA"/>
</dbReference>
<keyword evidence="3" id="KW-1185">Reference proteome</keyword>
<sequence>MEQEIQEAIGMGGAQLETETQPQPEPEPEITIYDLGKVLAANEPE</sequence>
<evidence type="ECO:0000313" key="3">
    <source>
        <dbReference type="Proteomes" id="UP000622533"/>
    </source>
</evidence>
<proteinExistence type="predicted"/>
<dbReference type="RefSeq" id="WP_193913000.1">
    <property type="nucleotide sequence ID" value="NZ_JADEXS020000003.1"/>
</dbReference>
<organism evidence="2 3">
    <name type="scientific">Desmonostoc muscorum LEGE 12446</name>
    <dbReference type="NCBI Taxonomy" id="1828758"/>
    <lineage>
        <taxon>Bacteria</taxon>
        <taxon>Bacillati</taxon>
        <taxon>Cyanobacteriota</taxon>
        <taxon>Cyanophyceae</taxon>
        <taxon>Nostocales</taxon>
        <taxon>Nostocaceae</taxon>
        <taxon>Desmonostoc</taxon>
    </lineage>
</organism>
<comment type="caution">
    <text evidence="2">The sequence shown here is derived from an EMBL/GenBank/DDBJ whole genome shotgun (WGS) entry which is preliminary data.</text>
</comment>
<protein>
    <submittedName>
        <fullName evidence="2">Uncharacterized protein</fullName>
    </submittedName>
</protein>
<dbReference type="Proteomes" id="UP000622533">
    <property type="component" value="Unassembled WGS sequence"/>
</dbReference>
<feature type="region of interest" description="Disordered" evidence="1">
    <location>
        <begin position="1"/>
        <end position="29"/>
    </location>
</feature>
<name>A0A8J7DDV6_DESMC</name>
<gene>
    <name evidence="2" type="ORF">IQ276_01195</name>
</gene>